<dbReference type="PANTHER" id="PTHR33305:SF11">
    <property type="entry name" value="PROTEIN ETHYLENE INSENSITIVE 3"/>
    <property type="match status" value="1"/>
</dbReference>
<dbReference type="AlphaFoldDB" id="A0A7N0VH19"/>
<dbReference type="InterPro" id="IPR047091">
    <property type="entry name" value="EIN3-like_DNA-bd"/>
</dbReference>
<evidence type="ECO:0000256" key="3">
    <source>
        <dbReference type="ARBA" id="ARBA00022745"/>
    </source>
</evidence>
<name>A0A7N0VH19_KALFE</name>
<dbReference type="Pfam" id="PF04873">
    <property type="entry name" value="EIN3_DNA-bd"/>
    <property type="match status" value="1"/>
</dbReference>
<dbReference type="GO" id="GO:0009873">
    <property type="term" value="P:ethylene-activated signaling pathway"/>
    <property type="evidence" value="ECO:0007669"/>
    <property type="project" value="UniProtKB-KW"/>
</dbReference>
<organism evidence="6 7">
    <name type="scientific">Kalanchoe fedtschenkoi</name>
    <name type="common">Lavender scallops</name>
    <name type="synonym">South American air plant</name>
    <dbReference type="NCBI Taxonomy" id="63787"/>
    <lineage>
        <taxon>Eukaryota</taxon>
        <taxon>Viridiplantae</taxon>
        <taxon>Streptophyta</taxon>
        <taxon>Embryophyta</taxon>
        <taxon>Tracheophyta</taxon>
        <taxon>Spermatophyta</taxon>
        <taxon>Magnoliopsida</taxon>
        <taxon>eudicotyledons</taxon>
        <taxon>Gunneridae</taxon>
        <taxon>Pentapetalae</taxon>
        <taxon>Saxifragales</taxon>
        <taxon>Crassulaceae</taxon>
        <taxon>Kalanchoe</taxon>
    </lineage>
</organism>
<evidence type="ECO:0000313" key="6">
    <source>
        <dbReference type="EnsemblPlants" id="Kaladp0809s0016.1.v1.1.CDS.1"/>
    </source>
</evidence>
<evidence type="ECO:0000313" key="7">
    <source>
        <dbReference type="Proteomes" id="UP000594263"/>
    </source>
</evidence>
<evidence type="ECO:0000256" key="4">
    <source>
        <dbReference type="ARBA" id="ARBA00023242"/>
    </source>
</evidence>
<evidence type="ECO:0000256" key="1">
    <source>
        <dbReference type="ARBA" id="ARBA00004123"/>
    </source>
</evidence>
<feature type="domain" description="Ethylene insensitive 3-like DNA-binding" evidence="5">
    <location>
        <begin position="3"/>
        <end position="61"/>
    </location>
</feature>
<dbReference type="Gramene" id="Kaladp0809s0016.1.v1.1">
    <property type="protein sequence ID" value="Kaladp0809s0016.1.v1.1.CDS.1"/>
    <property type="gene ID" value="Kaladp0809s0016.v1.1"/>
</dbReference>
<evidence type="ECO:0000259" key="5">
    <source>
        <dbReference type="Pfam" id="PF04873"/>
    </source>
</evidence>
<keyword evidence="3" id="KW-0936">Ethylene signaling pathway</keyword>
<reference evidence="6" key="1">
    <citation type="submission" date="2021-01" db="UniProtKB">
        <authorList>
            <consortium name="EnsemblPlants"/>
        </authorList>
    </citation>
    <scope>IDENTIFICATION</scope>
</reference>
<dbReference type="SUPFAM" id="SSF116768">
    <property type="entry name" value="DNA-binding domain of EIN3-like"/>
    <property type="match status" value="1"/>
</dbReference>
<dbReference type="GO" id="GO:0003700">
    <property type="term" value="F:DNA-binding transcription factor activity"/>
    <property type="evidence" value="ECO:0007669"/>
    <property type="project" value="InterPro"/>
</dbReference>
<sequence length="155" mass="17891">MIQKPHDLKKAWKVGVLTIVIKHMSPDISKIRILVRQYKCLQDKMTAKESATWLAIINQEETLATELYPDSFFPSYGDISSIGFNDCGVYDVEVPEDDHKFEYQDQKPIKLTSHDLAMKDTKGFMTNQSPYSFVDVNVDIARKRKPSSELNWVME</sequence>
<dbReference type="GO" id="GO:0003677">
    <property type="term" value="F:DNA binding"/>
    <property type="evidence" value="ECO:0007669"/>
    <property type="project" value="TreeGrafter"/>
</dbReference>
<comment type="subcellular location">
    <subcellularLocation>
        <location evidence="1">Nucleus</location>
    </subcellularLocation>
</comment>
<accession>A0A7N0VH19</accession>
<protein>
    <recommendedName>
        <fullName evidence="5">Ethylene insensitive 3-like DNA-binding domain-containing protein</fullName>
    </recommendedName>
</protein>
<dbReference type="PANTHER" id="PTHR33305">
    <property type="entry name" value="ETHYLENE INSENSITIVE 3-LIKE 2 PROTEIN"/>
    <property type="match status" value="1"/>
</dbReference>
<keyword evidence="7" id="KW-1185">Reference proteome</keyword>
<dbReference type="Proteomes" id="UP000594263">
    <property type="component" value="Unplaced"/>
</dbReference>
<dbReference type="GO" id="GO:0005634">
    <property type="term" value="C:nucleus"/>
    <property type="evidence" value="ECO:0007669"/>
    <property type="project" value="UniProtKB-SubCell"/>
</dbReference>
<comment type="similarity">
    <text evidence="2">Belongs to the EIN3 family.</text>
</comment>
<keyword evidence="4" id="KW-0539">Nucleus</keyword>
<evidence type="ECO:0000256" key="2">
    <source>
        <dbReference type="ARBA" id="ARBA00009416"/>
    </source>
</evidence>
<proteinExistence type="inferred from homology"/>
<dbReference type="Gene3D" id="1.10.3180.10">
    <property type="entry name" value="DNA-binding domain of EIN3-like"/>
    <property type="match status" value="1"/>
</dbReference>
<dbReference type="InterPro" id="IPR006957">
    <property type="entry name" value="EIN3"/>
</dbReference>
<dbReference type="InterPro" id="IPR023278">
    <property type="entry name" value="Ethylene_insens-like_DNA-bd"/>
</dbReference>
<dbReference type="EnsemblPlants" id="Kaladp0809s0016.1.v1.1">
    <property type="protein sequence ID" value="Kaladp0809s0016.1.v1.1.CDS.1"/>
    <property type="gene ID" value="Kaladp0809s0016.v1.1"/>
</dbReference>